<evidence type="ECO:0000256" key="14">
    <source>
        <dbReference type="ARBA" id="ARBA00025592"/>
    </source>
</evidence>
<dbReference type="CDD" id="cd00405">
    <property type="entry name" value="PRAI"/>
    <property type="match status" value="1"/>
</dbReference>
<protein>
    <recommendedName>
        <fullName evidence="15 16">Multifunctional fusion protein</fullName>
    </recommendedName>
    <domain>
        <recommendedName>
            <fullName evidence="15">Indole-3-glycerol phosphate synthase</fullName>
            <shortName evidence="15">IGPS</shortName>
            <ecNumber evidence="15">4.1.1.48</ecNumber>
        </recommendedName>
    </domain>
    <domain>
        <recommendedName>
            <fullName evidence="16">N-(5'-phosphoribosyl)anthranilate isomerase</fullName>
            <shortName evidence="16">PRAI</shortName>
            <ecNumber evidence="16">5.3.1.24</ecNumber>
        </recommendedName>
    </domain>
</protein>
<comment type="catalytic activity">
    <reaction evidence="1 16">
        <text>N-(5-phospho-beta-D-ribosyl)anthranilate = 1-(2-carboxyphenylamino)-1-deoxy-D-ribulose 5-phosphate</text>
        <dbReference type="Rhea" id="RHEA:21540"/>
        <dbReference type="ChEBI" id="CHEBI:18277"/>
        <dbReference type="ChEBI" id="CHEBI:58613"/>
        <dbReference type="EC" id="5.3.1.24"/>
    </reaction>
</comment>
<dbReference type="Proteomes" id="UP000241167">
    <property type="component" value="Unassembled WGS sequence"/>
</dbReference>
<proteinExistence type="inferred from homology"/>
<keyword evidence="10 15" id="KW-0057">Aromatic amino acid biosynthesis</keyword>
<dbReference type="EC" id="5.3.1.24" evidence="16"/>
<name>A0A2P7QIC9_9SPHN</name>
<comment type="catalytic activity">
    <reaction evidence="2 15">
        <text>1-(2-carboxyphenylamino)-1-deoxy-D-ribulose 5-phosphate + H(+) = (1S,2R)-1-C-(indol-3-yl)glycerol 3-phosphate + CO2 + H2O</text>
        <dbReference type="Rhea" id="RHEA:23476"/>
        <dbReference type="ChEBI" id="CHEBI:15377"/>
        <dbReference type="ChEBI" id="CHEBI:15378"/>
        <dbReference type="ChEBI" id="CHEBI:16526"/>
        <dbReference type="ChEBI" id="CHEBI:58613"/>
        <dbReference type="ChEBI" id="CHEBI:58866"/>
        <dbReference type="EC" id="4.1.1.48"/>
    </reaction>
</comment>
<comment type="similarity">
    <text evidence="15">Belongs to the TrpC family.</text>
</comment>
<evidence type="ECO:0000256" key="9">
    <source>
        <dbReference type="ARBA" id="ARBA00022822"/>
    </source>
</evidence>
<organism evidence="19 20">
    <name type="scientific">Allosphingosinicella deserti</name>
    <dbReference type="NCBI Taxonomy" id="2116704"/>
    <lineage>
        <taxon>Bacteria</taxon>
        <taxon>Pseudomonadati</taxon>
        <taxon>Pseudomonadota</taxon>
        <taxon>Alphaproteobacteria</taxon>
        <taxon>Sphingomonadales</taxon>
        <taxon>Sphingomonadaceae</taxon>
        <taxon>Allosphingosinicella</taxon>
    </lineage>
</organism>
<dbReference type="OrthoDB" id="9804217at2"/>
<evidence type="ECO:0000256" key="16">
    <source>
        <dbReference type="HAMAP-Rule" id="MF_00135"/>
    </source>
</evidence>
<dbReference type="InterPro" id="IPR011060">
    <property type="entry name" value="RibuloseP-bd_barrel"/>
</dbReference>
<keyword evidence="20" id="KW-1185">Reference proteome</keyword>
<evidence type="ECO:0000256" key="11">
    <source>
        <dbReference type="ARBA" id="ARBA00023235"/>
    </source>
</evidence>
<evidence type="ECO:0000313" key="19">
    <source>
        <dbReference type="EMBL" id="PSJ37700.1"/>
    </source>
</evidence>
<feature type="domain" description="Indole-3-glycerol phosphate synthase" evidence="17">
    <location>
        <begin position="9"/>
        <end position="255"/>
    </location>
</feature>
<accession>A0A2P7QIC9</accession>
<dbReference type="SUPFAM" id="SSF51366">
    <property type="entry name" value="Ribulose-phoshate binding barrel"/>
    <property type="match status" value="2"/>
</dbReference>
<dbReference type="Pfam" id="PF00697">
    <property type="entry name" value="PRAI"/>
    <property type="match status" value="1"/>
</dbReference>
<dbReference type="PANTHER" id="PTHR22854:SF2">
    <property type="entry name" value="INDOLE-3-GLYCEROL-PHOSPHATE SYNTHASE"/>
    <property type="match status" value="1"/>
</dbReference>
<keyword evidence="8 15" id="KW-0210">Decarboxylase</keyword>
<evidence type="ECO:0000256" key="1">
    <source>
        <dbReference type="ARBA" id="ARBA00001164"/>
    </source>
</evidence>
<evidence type="ECO:0000256" key="4">
    <source>
        <dbReference type="ARBA" id="ARBA00004696"/>
    </source>
</evidence>
<dbReference type="InterPro" id="IPR001468">
    <property type="entry name" value="Indole-3-GlycerolPSynthase_CS"/>
</dbReference>
<dbReference type="InterPro" id="IPR013785">
    <property type="entry name" value="Aldolase_TIM"/>
</dbReference>
<comment type="pathway">
    <text evidence="4 15">Amino-acid biosynthesis; L-tryptophan biosynthesis; L-tryptophan from chorismate: step 4/5.</text>
</comment>
<dbReference type="AlphaFoldDB" id="A0A2P7QIC9"/>
<comment type="similarity">
    <text evidence="5">In the N-terminal section; belongs to the TrpC family.</text>
</comment>
<evidence type="ECO:0000256" key="10">
    <source>
        <dbReference type="ARBA" id="ARBA00023141"/>
    </source>
</evidence>
<evidence type="ECO:0000256" key="15">
    <source>
        <dbReference type="HAMAP-Rule" id="MF_00134"/>
    </source>
</evidence>
<feature type="domain" description="N-(5'phosphoribosyl) anthranilate isomerase (PRAI)" evidence="18">
    <location>
        <begin position="260"/>
        <end position="454"/>
    </location>
</feature>
<reference evidence="19 20" key="1">
    <citation type="submission" date="2018-03" db="EMBL/GenBank/DDBJ databases">
        <title>The draft genome of Sphingosinicella sp. GL-C-18.</title>
        <authorList>
            <person name="Liu L."/>
            <person name="Li L."/>
            <person name="Liang L."/>
            <person name="Zhang X."/>
            <person name="Wang T."/>
        </authorList>
    </citation>
    <scope>NUCLEOTIDE SEQUENCE [LARGE SCALE GENOMIC DNA]</scope>
    <source>
        <strain evidence="19 20">GL-C-18</strain>
    </source>
</reference>
<dbReference type="RefSeq" id="WP_106515143.1">
    <property type="nucleotide sequence ID" value="NZ_PXYI01000008.1"/>
</dbReference>
<evidence type="ECO:0000256" key="3">
    <source>
        <dbReference type="ARBA" id="ARBA00004664"/>
    </source>
</evidence>
<dbReference type="GO" id="GO:0000162">
    <property type="term" value="P:L-tryptophan biosynthetic process"/>
    <property type="evidence" value="ECO:0007669"/>
    <property type="project" value="UniProtKB-UniRule"/>
</dbReference>
<dbReference type="Pfam" id="PF00218">
    <property type="entry name" value="IGPS"/>
    <property type="match status" value="1"/>
</dbReference>
<comment type="caution">
    <text evidence="19">The sequence shown here is derived from an EMBL/GenBank/DDBJ whole genome shotgun (WGS) entry which is preliminary data.</text>
</comment>
<dbReference type="PANTHER" id="PTHR22854">
    <property type="entry name" value="TRYPTOPHAN BIOSYNTHESIS PROTEIN"/>
    <property type="match status" value="1"/>
</dbReference>
<dbReference type="InterPro" id="IPR001240">
    <property type="entry name" value="PRAI_dom"/>
</dbReference>
<dbReference type="Gene3D" id="3.20.20.70">
    <property type="entry name" value="Aldolase class I"/>
    <property type="match status" value="2"/>
</dbReference>
<dbReference type="HAMAP" id="MF_00135">
    <property type="entry name" value="PRAI"/>
    <property type="match status" value="1"/>
</dbReference>
<dbReference type="NCBIfam" id="NF006945">
    <property type="entry name" value="PRK09427.1"/>
    <property type="match status" value="1"/>
</dbReference>
<gene>
    <name evidence="15" type="primary">trpC</name>
    <name evidence="16" type="synonym">trpF</name>
    <name evidence="19" type="ORF">C7I55_21830</name>
</gene>
<evidence type="ECO:0000256" key="6">
    <source>
        <dbReference type="ARBA" id="ARBA00009847"/>
    </source>
</evidence>
<evidence type="ECO:0000259" key="18">
    <source>
        <dbReference type="Pfam" id="PF00697"/>
    </source>
</evidence>
<keyword evidence="13" id="KW-0511">Multifunctional enzyme</keyword>
<keyword evidence="7 15" id="KW-0028">Amino-acid biosynthesis</keyword>
<sequence length="467" mass="48524">MIDPGGVLGEIVARKRIDVAERLAGISLDDLRARAEPTRRSLKAALGAPGARFVMEVKRTSPSKGVLRAGADPIEIARGYAGAADAISVLVDTPYFGGSYADLKAVRGVFEGPILAKDFVVDPRQVPEARLHGADAVLVMLSVLEDDEAAAVVAEAHRLGMDALVETHTEEEVHRAISLGAEIIGINNRQLKTLEIDLAVTEQLAHLVPADRILVAESGIESRADVERLAPHADAFLVGSSLMSAPDPRLAARALAFGRVKVCGLTDEDDAVAAAREGASFAGLIMVPGTPRAVTVERAQRIAAASGLPAVGVFRNEKLLQVAQAAHALGLHAVQLHGQEDAAYIRALRAHLPDAVEIWAAAAVEGDVPAARAGADRTLFDTAKNGTSGGTGSAFDWSLLAGREDLAGGILAGGLSPDTAAAAARVGAYALDVSSGVESAPGRKDAAKLHAFFEGLRLPVRKEIASC</sequence>
<comment type="similarity">
    <text evidence="16">Belongs to the TrpF family.</text>
</comment>
<dbReference type="CDD" id="cd00331">
    <property type="entry name" value="IGPS"/>
    <property type="match status" value="1"/>
</dbReference>
<evidence type="ECO:0000313" key="20">
    <source>
        <dbReference type="Proteomes" id="UP000241167"/>
    </source>
</evidence>
<comment type="function">
    <text evidence="14">Bifunctional enzyme that catalyzes two sequential steps of tryptophan biosynthetic pathway. The first reaction is catalyzed by the isomerase, coded by the TrpF domain; the second reaction is catalyzed by the synthase, coded by the TrpC domain.</text>
</comment>
<keyword evidence="9 15" id="KW-0822">Tryptophan biosynthesis</keyword>
<dbReference type="EMBL" id="PXYI01000008">
    <property type="protein sequence ID" value="PSJ37700.1"/>
    <property type="molecule type" value="Genomic_DNA"/>
</dbReference>
<dbReference type="FunFam" id="3.20.20.70:FF:000024">
    <property type="entry name" value="Indole-3-glycerol phosphate synthase"/>
    <property type="match status" value="1"/>
</dbReference>
<keyword evidence="12 15" id="KW-0456">Lyase</keyword>
<keyword evidence="11 16" id="KW-0413">Isomerase</keyword>
<dbReference type="GO" id="GO:0004640">
    <property type="term" value="F:phosphoribosylanthranilate isomerase activity"/>
    <property type="evidence" value="ECO:0007669"/>
    <property type="project" value="UniProtKB-UniRule"/>
</dbReference>
<comment type="pathway">
    <text evidence="3 16">Amino-acid biosynthesis; L-tryptophan biosynthesis; L-tryptophan from chorismate: step 3/5.</text>
</comment>
<dbReference type="InterPro" id="IPR013798">
    <property type="entry name" value="Indole-3-glycerol_P_synth_dom"/>
</dbReference>
<evidence type="ECO:0000259" key="17">
    <source>
        <dbReference type="Pfam" id="PF00218"/>
    </source>
</evidence>
<dbReference type="UniPathway" id="UPA00035">
    <property type="reaction ID" value="UER00042"/>
</dbReference>
<dbReference type="EC" id="4.1.1.48" evidence="15"/>
<dbReference type="PROSITE" id="PS00614">
    <property type="entry name" value="IGPS"/>
    <property type="match status" value="1"/>
</dbReference>
<evidence type="ECO:0000256" key="7">
    <source>
        <dbReference type="ARBA" id="ARBA00022605"/>
    </source>
</evidence>
<evidence type="ECO:0000256" key="12">
    <source>
        <dbReference type="ARBA" id="ARBA00023239"/>
    </source>
</evidence>
<comment type="similarity">
    <text evidence="6">In the C-terminal section; belongs to the TrpF family.</text>
</comment>
<evidence type="ECO:0000256" key="8">
    <source>
        <dbReference type="ARBA" id="ARBA00022793"/>
    </source>
</evidence>
<evidence type="ECO:0000256" key="2">
    <source>
        <dbReference type="ARBA" id="ARBA00001633"/>
    </source>
</evidence>
<dbReference type="InterPro" id="IPR045186">
    <property type="entry name" value="Indole-3-glycerol_P_synth"/>
</dbReference>
<evidence type="ECO:0000256" key="13">
    <source>
        <dbReference type="ARBA" id="ARBA00023268"/>
    </source>
</evidence>
<dbReference type="GO" id="GO:0004425">
    <property type="term" value="F:indole-3-glycerol-phosphate synthase activity"/>
    <property type="evidence" value="ECO:0007669"/>
    <property type="project" value="UniProtKB-UniRule"/>
</dbReference>
<dbReference type="HAMAP" id="MF_00134_B">
    <property type="entry name" value="IGPS_B"/>
    <property type="match status" value="1"/>
</dbReference>
<evidence type="ECO:0000256" key="5">
    <source>
        <dbReference type="ARBA" id="ARBA00007902"/>
    </source>
</evidence>